<evidence type="ECO:0000256" key="6">
    <source>
        <dbReference type="SAM" id="Coils"/>
    </source>
</evidence>
<evidence type="ECO:0000313" key="9">
    <source>
        <dbReference type="Proteomes" id="UP000809829"/>
    </source>
</evidence>
<dbReference type="Proteomes" id="UP000809829">
    <property type="component" value="Unassembled WGS sequence"/>
</dbReference>
<dbReference type="PANTHER" id="PTHR34138">
    <property type="entry name" value="CELL SHAPE-DETERMINING PROTEIN MREC"/>
    <property type="match status" value="1"/>
</dbReference>
<keyword evidence="3 5" id="KW-0133">Cell shape</keyword>
<comment type="similarity">
    <text evidence="1 5">Belongs to the MreC family.</text>
</comment>
<reference evidence="8 9" key="1">
    <citation type="submission" date="2021-01" db="EMBL/GenBank/DDBJ databases">
        <title>Genomic Encyclopedia of Type Strains, Phase IV (KMG-IV): sequencing the most valuable type-strain genomes for metagenomic binning, comparative biology and taxonomic classification.</title>
        <authorList>
            <person name="Goeker M."/>
        </authorList>
    </citation>
    <scope>NUCLEOTIDE SEQUENCE [LARGE SCALE GENOMIC DNA]</scope>
    <source>
        <strain evidence="8 9">DSM 104297</strain>
    </source>
</reference>
<evidence type="ECO:0000256" key="1">
    <source>
        <dbReference type="ARBA" id="ARBA00009369"/>
    </source>
</evidence>
<proteinExistence type="inferred from homology"/>
<dbReference type="EMBL" id="JAFBFC010000001">
    <property type="protein sequence ID" value="MBM7701366.1"/>
    <property type="molecule type" value="Genomic_DNA"/>
</dbReference>
<evidence type="ECO:0000259" key="7">
    <source>
        <dbReference type="Pfam" id="PF04085"/>
    </source>
</evidence>
<dbReference type="Pfam" id="PF04085">
    <property type="entry name" value="MreC"/>
    <property type="match status" value="1"/>
</dbReference>
<protein>
    <recommendedName>
        <fullName evidence="2 5">Cell shape-determining protein MreC</fullName>
    </recommendedName>
    <alternativeName>
        <fullName evidence="4 5">Cell shape protein MreC</fullName>
    </alternativeName>
</protein>
<dbReference type="InterPro" id="IPR042177">
    <property type="entry name" value="Cell/Rod_1"/>
</dbReference>
<dbReference type="Gene3D" id="2.40.10.350">
    <property type="entry name" value="Rod shape-determining protein MreC, domain 2"/>
    <property type="match status" value="1"/>
</dbReference>
<accession>A0ABS2QPI9</accession>
<dbReference type="NCBIfam" id="TIGR00219">
    <property type="entry name" value="mreC"/>
    <property type="match status" value="1"/>
</dbReference>
<dbReference type="Gene3D" id="1.20.5.490">
    <property type="entry name" value="Single helix bin"/>
    <property type="match status" value="1"/>
</dbReference>
<evidence type="ECO:0000256" key="4">
    <source>
        <dbReference type="ARBA" id="ARBA00032089"/>
    </source>
</evidence>
<evidence type="ECO:0000313" key="8">
    <source>
        <dbReference type="EMBL" id="MBM7701366.1"/>
    </source>
</evidence>
<keyword evidence="6" id="KW-0175">Coiled coil</keyword>
<evidence type="ECO:0000256" key="3">
    <source>
        <dbReference type="ARBA" id="ARBA00022960"/>
    </source>
</evidence>
<dbReference type="InterPro" id="IPR042175">
    <property type="entry name" value="Cell/Rod_MreC_2"/>
</dbReference>
<keyword evidence="9" id="KW-1185">Reference proteome</keyword>
<feature type="domain" description="Rod shape-determining protein MreC beta-barrel core" evidence="7">
    <location>
        <begin position="123"/>
        <end position="273"/>
    </location>
</feature>
<dbReference type="PANTHER" id="PTHR34138:SF1">
    <property type="entry name" value="CELL SHAPE-DETERMINING PROTEIN MREC"/>
    <property type="match status" value="1"/>
</dbReference>
<comment type="caution">
    <text evidence="8">The sequence shown here is derived from an EMBL/GenBank/DDBJ whole genome shotgun (WGS) entry which is preliminary data.</text>
</comment>
<sequence>MPQFFLNKRLIILLVSIIVLVALIGFSLNGRKSITLPERFVKDSVGLVQATFHQPAQYVAGFFQNVGDLKRTYEENELLKSRLDEHMQLQAKARELEDENKKLQERLDKQDSLRKYEPIDASVIARNPERWHEVIALNRGRAHGVKENMAVITPQGLIGKIKHVSDMTSTVQLVSSLDRTNRISAIIQSEKKEYGLIEGYDEKKKALLLRRIPADAKIKEKELVITSGLGGVFPSGLPIGEIIEIEPDEHGLTQKAYVKPAADLYDLDHVVITTREQTADDLLIEEEEE</sequence>
<name>A0ABS2QPI9_9BACI</name>
<organism evidence="8 9">
    <name type="scientific">Priestia iocasae</name>
    <dbReference type="NCBI Taxonomy" id="2291674"/>
    <lineage>
        <taxon>Bacteria</taxon>
        <taxon>Bacillati</taxon>
        <taxon>Bacillota</taxon>
        <taxon>Bacilli</taxon>
        <taxon>Bacillales</taxon>
        <taxon>Bacillaceae</taxon>
        <taxon>Priestia</taxon>
    </lineage>
</organism>
<feature type="coiled-coil region" evidence="6">
    <location>
        <begin position="69"/>
        <end position="113"/>
    </location>
</feature>
<gene>
    <name evidence="8" type="ORF">JOC83_000192</name>
</gene>
<dbReference type="Gene3D" id="2.40.10.340">
    <property type="entry name" value="Rod shape-determining protein MreC, domain 1"/>
    <property type="match status" value="1"/>
</dbReference>
<evidence type="ECO:0000256" key="2">
    <source>
        <dbReference type="ARBA" id="ARBA00013855"/>
    </source>
</evidence>
<dbReference type="InterPro" id="IPR055342">
    <property type="entry name" value="MreC_beta-barrel_core"/>
</dbReference>
<comment type="function">
    <text evidence="5">Involved in formation and maintenance of cell shape.</text>
</comment>
<dbReference type="InterPro" id="IPR007221">
    <property type="entry name" value="MreC"/>
</dbReference>
<evidence type="ECO:0000256" key="5">
    <source>
        <dbReference type="PIRNR" id="PIRNR038471"/>
    </source>
</evidence>
<dbReference type="RefSeq" id="WP_205182642.1">
    <property type="nucleotide sequence ID" value="NZ_JAFBFC010000001.1"/>
</dbReference>
<dbReference type="PIRSF" id="PIRSF038471">
    <property type="entry name" value="MreC"/>
    <property type="match status" value="1"/>
</dbReference>